<dbReference type="PANTHER" id="PTHR37846">
    <property type="entry name" value="YALI0B21296P"/>
    <property type="match status" value="1"/>
</dbReference>
<feature type="region of interest" description="Disordered" evidence="1">
    <location>
        <begin position="1"/>
        <end position="30"/>
    </location>
</feature>
<keyword evidence="5" id="KW-1185">Reference proteome</keyword>
<organism evidence="4 5">
    <name type="scientific">Mycena citricolor</name>
    <dbReference type="NCBI Taxonomy" id="2018698"/>
    <lineage>
        <taxon>Eukaryota</taxon>
        <taxon>Fungi</taxon>
        <taxon>Dikarya</taxon>
        <taxon>Basidiomycota</taxon>
        <taxon>Agaricomycotina</taxon>
        <taxon>Agaricomycetes</taxon>
        <taxon>Agaricomycetidae</taxon>
        <taxon>Agaricales</taxon>
        <taxon>Marasmiineae</taxon>
        <taxon>Mycenaceae</taxon>
        <taxon>Mycena</taxon>
    </lineage>
</organism>
<feature type="domain" description="DUF7719" evidence="3">
    <location>
        <begin position="133"/>
        <end position="199"/>
    </location>
</feature>
<evidence type="ECO:0000313" key="5">
    <source>
        <dbReference type="Proteomes" id="UP001295794"/>
    </source>
</evidence>
<dbReference type="InterPro" id="IPR056136">
    <property type="entry name" value="DUF7719"/>
</dbReference>
<comment type="caution">
    <text evidence="4">The sequence shown here is derived from an EMBL/GenBank/DDBJ whole genome shotgun (WGS) entry which is preliminary data.</text>
</comment>
<protein>
    <recommendedName>
        <fullName evidence="3">DUF7719 domain-containing protein</fullName>
    </recommendedName>
</protein>
<evidence type="ECO:0000256" key="1">
    <source>
        <dbReference type="SAM" id="MobiDB-lite"/>
    </source>
</evidence>
<sequence>MSPSSKPRARKSKNPADEIPLKRPEEAGLNIPEDEQWRLINESGVLKNAGKYRVPRPGDENAEPDSLGEEIFNALLLVTPCSFLLLMMQILIYNQYGQDVNYKRLTDKMISGVPILSIFIFYTSRYKRDYRLQRILFLMATAVGSRTVFLAKQASYLKNIEQTPPLITLWVYLIVQLDLGLAVLSLVGVGAFVWWKDLNLFH</sequence>
<feature type="transmembrane region" description="Helical" evidence="2">
    <location>
        <begin position="71"/>
        <end position="93"/>
    </location>
</feature>
<feature type="compositionally biased region" description="Basic and acidic residues" evidence="1">
    <location>
        <begin position="14"/>
        <end position="26"/>
    </location>
</feature>
<reference evidence="4" key="1">
    <citation type="submission" date="2023-11" db="EMBL/GenBank/DDBJ databases">
        <authorList>
            <person name="De Vega J J."/>
            <person name="De Vega J J."/>
        </authorList>
    </citation>
    <scope>NUCLEOTIDE SEQUENCE</scope>
</reference>
<name>A0AAD2HKH7_9AGAR</name>
<feature type="transmembrane region" description="Helical" evidence="2">
    <location>
        <begin position="169"/>
        <end position="195"/>
    </location>
</feature>
<dbReference type="Proteomes" id="UP001295794">
    <property type="component" value="Unassembled WGS sequence"/>
</dbReference>
<dbReference type="AlphaFoldDB" id="A0AAD2HKH7"/>
<proteinExistence type="predicted"/>
<dbReference type="EMBL" id="CAVNYO010000405">
    <property type="protein sequence ID" value="CAK5275582.1"/>
    <property type="molecule type" value="Genomic_DNA"/>
</dbReference>
<accession>A0AAD2HKH7</accession>
<evidence type="ECO:0000259" key="3">
    <source>
        <dbReference type="Pfam" id="PF24841"/>
    </source>
</evidence>
<feature type="transmembrane region" description="Helical" evidence="2">
    <location>
        <begin position="135"/>
        <end position="157"/>
    </location>
</feature>
<keyword evidence="2" id="KW-0812">Transmembrane</keyword>
<dbReference type="Pfam" id="PF24841">
    <property type="entry name" value="DUF7719"/>
    <property type="match status" value="1"/>
</dbReference>
<evidence type="ECO:0000313" key="4">
    <source>
        <dbReference type="EMBL" id="CAK5275582.1"/>
    </source>
</evidence>
<feature type="transmembrane region" description="Helical" evidence="2">
    <location>
        <begin position="105"/>
        <end position="123"/>
    </location>
</feature>
<keyword evidence="2" id="KW-1133">Transmembrane helix</keyword>
<gene>
    <name evidence="4" type="ORF">MYCIT1_LOCUS23441</name>
</gene>
<keyword evidence="2" id="KW-0472">Membrane</keyword>
<dbReference type="PANTHER" id="PTHR37846:SF1">
    <property type="entry name" value="DEACETYLASE-LIKE PROTEIN"/>
    <property type="match status" value="1"/>
</dbReference>
<evidence type="ECO:0000256" key="2">
    <source>
        <dbReference type="SAM" id="Phobius"/>
    </source>
</evidence>